<name>A0A5K3F8R1_MESCO</name>
<feature type="region of interest" description="Disordered" evidence="1">
    <location>
        <begin position="65"/>
        <end position="100"/>
    </location>
</feature>
<organism evidence="2">
    <name type="scientific">Mesocestoides corti</name>
    <name type="common">Flatworm</name>
    <dbReference type="NCBI Taxonomy" id="53468"/>
    <lineage>
        <taxon>Eukaryota</taxon>
        <taxon>Metazoa</taxon>
        <taxon>Spiralia</taxon>
        <taxon>Lophotrochozoa</taxon>
        <taxon>Platyhelminthes</taxon>
        <taxon>Cestoda</taxon>
        <taxon>Eucestoda</taxon>
        <taxon>Cyclophyllidea</taxon>
        <taxon>Mesocestoididae</taxon>
        <taxon>Mesocestoides</taxon>
    </lineage>
</organism>
<dbReference type="AlphaFoldDB" id="A0A5K3F8R1"/>
<protein>
    <submittedName>
        <fullName evidence="2">Secreted protein</fullName>
    </submittedName>
</protein>
<evidence type="ECO:0000313" key="2">
    <source>
        <dbReference type="WBParaSite" id="MCU_006398-RA"/>
    </source>
</evidence>
<dbReference type="WBParaSite" id="MCU_006398-RA">
    <property type="protein sequence ID" value="MCU_006398-RA"/>
    <property type="gene ID" value="MCU_006398"/>
</dbReference>
<sequence length="114" mass="12350">MESLQFGSNSRPPLLPFLISHVLALSLHFNACETHPNALLAPERMPCRARQLDYHPAPPGVNTWPLSSAVTPSIPPPSSHLDHPRPSGVPRSGTRDAHTRRVKGLILGLIGQCS</sequence>
<reference evidence="2" key="1">
    <citation type="submission" date="2019-11" db="UniProtKB">
        <authorList>
            <consortium name="WormBaseParasite"/>
        </authorList>
    </citation>
    <scope>IDENTIFICATION</scope>
</reference>
<proteinExistence type="predicted"/>
<evidence type="ECO:0000256" key="1">
    <source>
        <dbReference type="SAM" id="MobiDB-lite"/>
    </source>
</evidence>
<accession>A0A5K3F8R1</accession>